<sequence length="103" mass="12146">MKPIKIEKILEIFVNSDKFIKGKNRVLVFDKYNEIVKETFKDVSSPFKFEKDVLIVKVVSSSHLNEIYFFKQEILKRLNMELEGIFVKDIKFIIGDENGIQCK</sequence>
<dbReference type="InterPro" id="IPR007922">
    <property type="entry name" value="DciA-like"/>
</dbReference>
<comment type="caution">
    <text evidence="1">The sequence shown here is derived from an EMBL/GenBank/DDBJ whole genome shotgun (WGS) entry which is preliminary data.</text>
</comment>
<dbReference type="PANTHER" id="PTHR36456:SF1">
    <property type="entry name" value="UPF0232 PROTEIN SCO3875"/>
    <property type="match status" value="1"/>
</dbReference>
<dbReference type="Pfam" id="PF05258">
    <property type="entry name" value="DciA"/>
    <property type="match status" value="1"/>
</dbReference>
<dbReference type="EMBL" id="DTHG01000008">
    <property type="protein sequence ID" value="HGW91056.1"/>
    <property type="molecule type" value="Genomic_DNA"/>
</dbReference>
<accession>A0A7C4U669</accession>
<dbReference type="AlphaFoldDB" id="A0A7C4U669"/>
<dbReference type="PANTHER" id="PTHR36456">
    <property type="entry name" value="UPF0232 PROTEIN SCO3875"/>
    <property type="match status" value="1"/>
</dbReference>
<organism evidence="1">
    <name type="scientific">candidate division WOR-3 bacterium</name>
    <dbReference type="NCBI Taxonomy" id="2052148"/>
    <lineage>
        <taxon>Bacteria</taxon>
        <taxon>Bacteria division WOR-3</taxon>
    </lineage>
</organism>
<protein>
    <submittedName>
        <fullName evidence="1">DUF721 domain-containing protein</fullName>
    </submittedName>
</protein>
<name>A0A7C4U669_UNCW3</name>
<evidence type="ECO:0000313" key="1">
    <source>
        <dbReference type="EMBL" id="HGW91056.1"/>
    </source>
</evidence>
<reference evidence="1" key="1">
    <citation type="journal article" date="2020" name="mSystems">
        <title>Genome- and Community-Level Interaction Insights into Carbon Utilization and Element Cycling Functions of Hydrothermarchaeota in Hydrothermal Sediment.</title>
        <authorList>
            <person name="Zhou Z."/>
            <person name="Liu Y."/>
            <person name="Xu W."/>
            <person name="Pan J."/>
            <person name="Luo Z.H."/>
            <person name="Li M."/>
        </authorList>
    </citation>
    <scope>NUCLEOTIDE SEQUENCE [LARGE SCALE GENOMIC DNA]</scope>
    <source>
        <strain evidence="1">SpSt-780</strain>
    </source>
</reference>
<gene>
    <name evidence="1" type="ORF">ENV67_00760</name>
</gene>
<proteinExistence type="predicted"/>